<gene>
    <name evidence="1" type="ORF">GQA94_11570</name>
</gene>
<dbReference type="RefSeq" id="WP_158188165.1">
    <property type="nucleotide sequence ID" value="NZ_CP046902.1"/>
</dbReference>
<reference evidence="1 2" key="1">
    <citation type="submission" date="2019-12" db="EMBL/GenBank/DDBJ databases">
        <title>Complete genome sequence of Pseudomonas stutzeri.</title>
        <authorList>
            <person name="Lim S.R."/>
            <person name="Kim J.H."/>
        </authorList>
    </citation>
    <scope>NUCLEOTIDE SEQUENCE [LARGE SCALE GENOMIC DNA]</scope>
    <source>
        <strain evidence="1 2">PM101005</strain>
    </source>
</reference>
<dbReference type="OrthoDB" id="6987936at2"/>
<sequence length="57" mass="6643">MAWTLLVLWQAREKARLDGPAFPQQEDVPMDDYQDEILEWHAAEQDSPEPAEDAFEL</sequence>
<proteinExistence type="predicted"/>
<name>A0A6I6LWB9_STUST</name>
<evidence type="ECO:0000313" key="1">
    <source>
        <dbReference type="EMBL" id="QGZ30671.1"/>
    </source>
</evidence>
<accession>A0A6I6LWB9</accession>
<dbReference type="Proteomes" id="UP000438983">
    <property type="component" value="Chromosome"/>
</dbReference>
<organism evidence="1 2">
    <name type="scientific">Stutzerimonas stutzeri</name>
    <name type="common">Pseudomonas stutzeri</name>
    <dbReference type="NCBI Taxonomy" id="316"/>
    <lineage>
        <taxon>Bacteria</taxon>
        <taxon>Pseudomonadati</taxon>
        <taxon>Pseudomonadota</taxon>
        <taxon>Gammaproteobacteria</taxon>
        <taxon>Pseudomonadales</taxon>
        <taxon>Pseudomonadaceae</taxon>
        <taxon>Stutzerimonas</taxon>
    </lineage>
</organism>
<protein>
    <submittedName>
        <fullName evidence="1">Uncharacterized protein</fullName>
    </submittedName>
</protein>
<dbReference type="AlphaFoldDB" id="A0A6I6LWB9"/>
<dbReference type="EMBL" id="CP046902">
    <property type="protein sequence ID" value="QGZ30671.1"/>
    <property type="molecule type" value="Genomic_DNA"/>
</dbReference>
<evidence type="ECO:0000313" key="2">
    <source>
        <dbReference type="Proteomes" id="UP000438983"/>
    </source>
</evidence>